<protein>
    <submittedName>
        <fullName evidence="5">Trypsin</fullName>
    </submittedName>
</protein>
<evidence type="ECO:0000256" key="2">
    <source>
        <dbReference type="RuleBase" id="RU363034"/>
    </source>
</evidence>
<feature type="signal peptide" evidence="3">
    <location>
        <begin position="1"/>
        <end position="23"/>
    </location>
</feature>
<keyword evidence="2" id="KW-0378">Hydrolase</keyword>
<dbReference type="PROSITE" id="PS50240">
    <property type="entry name" value="TRYPSIN_DOM"/>
    <property type="match status" value="1"/>
</dbReference>
<dbReference type="SMART" id="SM00020">
    <property type="entry name" value="Tryp_SPc"/>
    <property type="match status" value="1"/>
</dbReference>
<keyword evidence="2" id="KW-0720">Serine protease</keyword>
<dbReference type="Pfam" id="PF00089">
    <property type="entry name" value="Trypsin"/>
    <property type="match status" value="1"/>
</dbReference>
<dbReference type="InterPro" id="IPR018114">
    <property type="entry name" value="TRYPSIN_HIS"/>
</dbReference>
<dbReference type="InterPro" id="IPR043504">
    <property type="entry name" value="Peptidase_S1_PA_chymotrypsin"/>
</dbReference>
<feature type="chain" id="PRO_5002336299" evidence="3">
    <location>
        <begin position="24"/>
        <end position="301"/>
    </location>
</feature>
<keyword evidence="1" id="KW-1015">Disulfide bond</keyword>
<evidence type="ECO:0000259" key="4">
    <source>
        <dbReference type="PROSITE" id="PS50240"/>
    </source>
</evidence>
<dbReference type="PANTHER" id="PTHR24260:SF136">
    <property type="entry name" value="GH08193P-RELATED"/>
    <property type="match status" value="1"/>
</dbReference>
<dbReference type="EMBL" id="KN716170">
    <property type="protein sequence ID" value="KJH52117.1"/>
    <property type="molecule type" value="Genomic_DNA"/>
</dbReference>
<dbReference type="PROSITE" id="PS00135">
    <property type="entry name" value="TRYPSIN_SER"/>
    <property type="match status" value="1"/>
</dbReference>
<dbReference type="PRINTS" id="PR00722">
    <property type="entry name" value="CHYMOTRYPSIN"/>
</dbReference>
<dbReference type="InterPro" id="IPR051333">
    <property type="entry name" value="CLIP_Serine_Protease"/>
</dbReference>
<organism evidence="5 6">
    <name type="scientific">Dictyocaulus viviparus</name>
    <name type="common">Bovine lungworm</name>
    <dbReference type="NCBI Taxonomy" id="29172"/>
    <lineage>
        <taxon>Eukaryota</taxon>
        <taxon>Metazoa</taxon>
        <taxon>Ecdysozoa</taxon>
        <taxon>Nematoda</taxon>
        <taxon>Chromadorea</taxon>
        <taxon>Rhabditida</taxon>
        <taxon>Rhabditina</taxon>
        <taxon>Rhabditomorpha</taxon>
        <taxon>Strongyloidea</taxon>
        <taxon>Metastrongylidae</taxon>
        <taxon>Dictyocaulus</taxon>
    </lineage>
</organism>
<evidence type="ECO:0000256" key="1">
    <source>
        <dbReference type="ARBA" id="ARBA00023157"/>
    </source>
</evidence>
<dbReference type="PANTHER" id="PTHR24260">
    <property type="match status" value="1"/>
</dbReference>
<evidence type="ECO:0000313" key="5">
    <source>
        <dbReference type="EMBL" id="KJH52117.1"/>
    </source>
</evidence>
<keyword evidence="3" id="KW-0732">Signal</keyword>
<dbReference type="PROSITE" id="PS00134">
    <property type="entry name" value="TRYPSIN_HIS"/>
    <property type="match status" value="1"/>
</dbReference>
<dbReference type="GO" id="GO:0004252">
    <property type="term" value="F:serine-type endopeptidase activity"/>
    <property type="evidence" value="ECO:0007669"/>
    <property type="project" value="InterPro"/>
</dbReference>
<name>A0A0D8Y7D6_DICVI</name>
<dbReference type="InterPro" id="IPR001254">
    <property type="entry name" value="Trypsin_dom"/>
</dbReference>
<keyword evidence="6" id="KW-1185">Reference proteome</keyword>
<dbReference type="InterPro" id="IPR033116">
    <property type="entry name" value="TRYPSIN_SER"/>
</dbReference>
<feature type="domain" description="Peptidase S1" evidence="4">
    <location>
        <begin position="9"/>
        <end position="267"/>
    </location>
</feature>
<keyword evidence="2" id="KW-0645">Protease</keyword>
<dbReference type="SUPFAM" id="SSF50494">
    <property type="entry name" value="Trypsin-like serine proteases"/>
    <property type="match status" value="1"/>
</dbReference>
<dbReference type="STRING" id="29172.A0A0D8Y7D6"/>
<dbReference type="InterPro" id="IPR001314">
    <property type="entry name" value="Peptidase_S1A"/>
</dbReference>
<dbReference type="GO" id="GO:0006508">
    <property type="term" value="P:proteolysis"/>
    <property type="evidence" value="ECO:0007669"/>
    <property type="project" value="UniProtKB-KW"/>
</dbReference>
<evidence type="ECO:0000313" key="6">
    <source>
        <dbReference type="Proteomes" id="UP000053766"/>
    </source>
</evidence>
<dbReference type="Proteomes" id="UP000053766">
    <property type="component" value="Unassembled WGS sequence"/>
</dbReference>
<proteinExistence type="predicted"/>
<sequence length="301" mass="33751">MSEAVVTIIIGGLILNACSIVEASSSDKFALFTGNLSEPERQELPTICGEHYLTEVCTAVLISRRHVLTAAHCVTTFKKVTRKDTDCKFITKRTTTLNVYTRQRVTDVLRIEKFTASYTVVNMTVHPDFNRCDAKADIALLEIYPNIFSEGTPICMPRSDEVIPRDLTAAGFGRNPALPSETRPMQVVNLTCLTCLTTSNNKIMTYTDGRSICPGDSGGPLFKWNETKHVLLGIASKFQSCTQIDIPLASFFEDVRHRLDWICEKSEAKMTSDVLDRTFMFLTLNRNDRLLCKELFLSSIQ</sequence>
<evidence type="ECO:0000256" key="3">
    <source>
        <dbReference type="SAM" id="SignalP"/>
    </source>
</evidence>
<dbReference type="AlphaFoldDB" id="A0A0D8Y7D6"/>
<dbReference type="Gene3D" id="2.40.10.10">
    <property type="entry name" value="Trypsin-like serine proteases"/>
    <property type="match status" value="1"/>
</dbReference>
<accession>A0A0D8Y7D6</accession>
<reference evidence="6" key="2">
    <citation type="journal article" date="2016" name="Sci. Rep.">
        <title>Dictyocaulus viviparus genome, variome and transcriptome elucidate lungworm biology and support future intervention.</title>
        <authorList>
            <person name="McNulty S.N."/>
            <person name="Strube C."/>
            <person name="Rosa B.A."/>
            <person name="Martin J.C."/>
            <person name="Tyagi R."/>
            <person name="Choi Y.J."/>
            <person name="Wang Q."/>
            <person name="Hallsworth Pepin K."/>
            <person name="Zhang X."/>
            <person name="Ozersky P."/>
            <person name="Wilson R.K."/>
            <person name="Sternberg P.W."/>
            <person name="Gasser R.B."/>
            <person name="Mitreva M."/>
        </authorList>
    </citation>
    <scope>NUCLEOTIDE SEQUENCE [LARGE SCALE GENOMIC DNA]</scope>
    <source>
        <strain evidence="6">HannoverDv2000</strain>
    </source>
</reference>
<reference evidence="5 6" key="1">
    <citation type="submission" date="2013-11" db="EMBL/GenBank/DDBJ databases">
        <title>Draft genome of the bovine lungworm Dictyocaulus viviparus.</title>
        <authorList>
            <person name="Mitreva M."/>
        </authorList>
    </citation>
    <scope>NUCLEOTIDE SEQUENCE [LARGE SCALE GENOMIC DNA]</scope>
    <source>
        <strain evidence="5 6">HannoverDv2000</strain>
    </source>
</reference>
<gene>
    <name evidence="5" type="ORF">DICVIV_01696</name>
</gene>
<dbReference type="OrthoDB" id="7754674at2759"/>
<dbReference type="InterPro" id="IPR009003">
    <property type="entry name" value="Peptidase_S1_PA"/>
</dbReference>